<dbReference type="AlphaFoldDB" id="A0A285UAY4"/>
<evidence type="ECO:0000313" key="10">
    <source>
        <dbReference type="Proteomes" id="UP000219252"/>
    </source>
</evidence>
<keyword evidence="2 6" id="KW-0812">Transmembrane</keyword>
<dbReference type="Proteomes" id="UP000219252">
    <property type="component" value="Unassembled WGS sequence"/>
</dbReference>
<dbReference type="GO" id="GO:0016020">
    <property type="term" value="C:membrane"/>
    <property type="evidence" value="ECO:0007669"/>
    <property type="project" value="UniProtKB-SubCell"/>
</dbReference>
<protein>
    <submittedName>
        <fullName evidence="9">RDD family protein</fullName>
    </submittedName>
</protein>
<evidence type="ECO:0000256" key="6">
    <source>
        <dbReference type="SAM" id="Phobius"/>
    </source>
</evidence>
<dbReference type="OrthoDB" id="9791488at2"/>
<keyword evidence="10" id="KW-1185">Reference proteome</keyword>
<evidence type="ECO:0000259" key="7">
    <source>
        <dbReference type="Pfam" id="PF06271"/>
    </source>
</evidence>
<reference evidence="10" key="1">
    <citation type="submission" date="2017-08" db="EMBL/GenBank/DDBJ databases">
        <authorList>
            <person name="Varghese N."/>
            <person name="Submissions S."/>
        </authorList>
    </citation>
    <scope>NUCLEOTIDE SEQUENCE [LARGE SCALE GENOMIC DNA]</scope>
    <source>
        <strain evidence="10">JC23</strain>
    </source>
</reference>
<name>A0A285UAY4_9BACL</name>
<dbReference type="Pfam" id="PF06271">
    <property type="entry name" value="RDD"/>
    <property type="match status" value="1"/>
</dbReference>
<evidence type="ECO:0000256" key="1">
    <source>
        <dbReference type="ARBA" id="ARBA00004141"/>
    </source>
</evidence>
<evidence type="ECO:0000256" key="5">
    <source>
        <dbReference type="SAM" id="MobiDB-lite"/>
    </source>
</evidence>
<feature type="transmembrane region" description="Helical" evidence="6">
    <location>
        <begin position="173"/>
        <end position="191"/>
    </location>
</feature>
<accession>A0A285UAY4</accession>
<evidence type="ECO:0000256" key="3">
    <source>
        <dbReference type="ARBA" id="ARBA00022989"/>
    </source>
</evidence>
<keyword evidence="4 6" id="KW-0472">Membrane</keyword>
<feature type="transmembrane region" description="Helical" evidence="6">
    <location>
        <begin position="222"/>
        <end position="243"/>
    </location>
</feature>
<dbReference type="InterPro" id="IPR025640">
    <property type="entry name" value="GYF_2"/>
</dbReference>
<evidence type="ECO:0000259" key="8">
    <source>
        <dbReference type="Pfam" id="PF14237"/>
    </source>
</evidence>
<dbReference type="EMBL" id="OBQC01000005">
    <property type="protein sequence ID" value="SOC39060.1"/>
    <property type="molecule type" value="Genomic_DNA"/>
</dbReference>
<organism evidence="9 10">
    <name type="scientific">Ureibacillus acetophenoni</name>
    <dbReference type="NCBI Taxonomy" id="614649"/>
    <lineage>
        <taxon>Bacteria</taxon>
        <taxon>Bacillati</taxon>
        <taxon>Bacillota</taxon>
        <taxon>Bacilli</taxon>
        <taxon>Bacillales</taxon>
        <taxon>Caryophanaceae</taxon>
        <taxon>Ureibacillus</taxon>
    </lineage>
</organism>
<feature type="transmembrane region" description="Helical" evidence="6">
    <location>
        <begin position="123"/>
        <end position="152"/>
    </location>
</feature>
<gene>
    <name evidence="9" type="ORF">SAMN05877842_10527</name>
</gene>
<feature type="region of interest" description="Disordered" evidence="5">
    <location>
        <begin position="287"/>
        <end position="312"/>
    </location>
</feature>
<feature type="domain" description="RDD" evidence="7">
    <location>
        <begin position="89"/>
        <end position="194"/>
    </location>
</feature>
<proteinExistence type="predicted"/>
<keyword evidence="3 6" id="KW-1133">Transmembrane helix</keyword>
<comment type="subcellular location">
    <subcellularLocation>
        <location evidence="1">Membrane</location>
        <topology evidence="1">Multi-pass membrane protein</topology>
    </subcellularLocation>
</comment>
<dbReference type="RefSeq" id="WP_097149233.1">
    <property type="nucleotide sequence ID" value="NZ_OBQC01000005.1"/>
</dbReference>
<feature type="domain" description="GYF" evidence="8">
    <location>
        <begin position="5"/>
        <end position="54"/>
    </location>
</feature>
<feature type="transmembrane region" description="Helical" evidence="6">
    <location>
        <begin position="93"/>
        <end position="111"/>
    </location>
</feature>
<dbReference type="Pfam" id="PF14237">
    <property type="entry name" value="GYF_2"/>
    <property type="match status" value="1"/>
</dbReference>
<feature type="compositionally biased region" description="Polar residues" evidence="5">
    <location>
        <begin position="287"/>
        <end position="303"/>
    </location>
</feature>
<evidence type="ECO:0000313" key="9">
    <source>
        <dbReference type="EMBL" id="SOC39060.1"/>
    </source>
</evidence>
<evidence type="ECO:0000256" key="4">
    <source>
        <dbReference type="ARBA" id="ARBA00023136"/>
    </source>
</evidence>
<sequence>MESTWFYVYKGKQNGPIEESKLLTLFLEGVLDKNTLVWTSNMNDWKAAGECDQLASLFSTITPPPLPLEVSSSTTYKQNGSQTYSKSRPWIRYLAKMFDLCLFFVILSLILPSEVLYEANGVIFGLIGLFLWIFIDSILLTLFGSTLGRYLLRIKITTKNENRINLSTALKRSTFLWFRGLGLGIPIVSFFCLAESYSDLKAYGITYWDRKNNLKITHGKIGFLRVMLVLLLPLILILLGTFAKGNIGANSASGDSEEKLNKEYTIGINREEGIYLVEDEVNVENTDSNGNQEVSINGMNIQNSEREDISESSQDKISTFEKPSLDMDGYGWGNSTNFEKRELISTLMENKGKYLSQDDIDLIVLLVDVTYAQYGEKYKTVAEVLKEYSESSQSKEDSFVETAMDIDGYDWSYLTNFEKREFINTEAENNGEYLSQDEVDSIIYLIDGYYENGRKYKTVREAVIEISESSQSNVSTLGASTIDIDGYDWSYLTNFEKRELISTVAENNGEYLSRGEVDSIIYLIDGYYKNGRKYKTVGEVLREL</sequence>
<dbReference type="InterPro" id="IPR010432">
    <property type="entry name" value="RDD"/>
</dbReference>
<evidence type="ECO:0000256" key="2">
    <source>
        <dbReference type="ARBA" id="ARBA00022692"/>
    </source>
</evidence>